<reference evidence="4" key="1">
    <citation type="journal article" date="2022" name="BMC Microbiol.">
        <title>Whole genome sequencing of Moraxella bovis strains from North America reveals two genotypes with different genetic determinants.</title>
        <authorList>
            <person name="Wynn E.L."/>
            <person name="Hille M.M."/>
            <person name="Loy J.D."/>
            <person name="Schuller G."/>
            <person name="Kuhn K.L."/>
            <person name="Dickey A.M."/>
            <person name="Bono J.L."/>
            <person name="Clawson M.L."/>
        </authorList>
    </citation>
    <scope>NUCLEOTIDE SEQUENCE</scope>
    <source>
        <strain evidence="4">SAM102599</strain>
    </source>
</reference>
<keyword evidence="5" id="KW-1185">Reference proteome</keyword>
<evidence type="ECO:0000313" key="4">
    <source>
        <dbReference type="EMBL" id="UZA04819.1"/>
    </source>
</evidence>
<evidence type="ECO:0008006" key="6">
    <source>
        <dbReference type="Google" id="ProtNLM"/>
    </source>
</evidence>
<name>A0ABY6MD30_MORBO</name>
<dbReference type="Proteomes" id="UP001163632">
    <property type="component" value="Plasmid unnamed1"/>
</dbReference>
<feature type="domain" description="Large polyvalent protein-associated" evidence="2">
    <location>
        <begin position="1856"/>
        <end position="1936"/>
    </location>
</feature>
<dbReference type="InterPro" id="IPR040824">
    <property type="entry name" value="LPD3"/>
</dbReference>
<dbReference type="RefSeq" id="WP_264697418.1">
    <property type="nucleotide sequence ID" value="NZ_CP087831.1"/>
</dbReference>
<accession>A0ABY6MD30</accession>
<feature type="domain" description="Large polyvalent protein-associated" evidence="3">
    <location>
        <begin position="2769"/>
        <end position="2886"/>
    </location>
</feature>
<dbReference type="InterPro" id="IPR041047">
    <property type="entry name" value="LPD1"/>
</dbReference>
<evidence type="ECO:0000259" key="2">
    <source>
        <dbReference type="Pfam" id="PF18796"/>
    </source>
</evidence>
<dbReference type="Pfam" id="PF18798">
    <property type="entry name" value="LPD3"/>
    <property type="match status" value="1"/>
</dbReference>
<evidence type="ECO:0000259" key="3">
    <source>
        <dbReference type="Pfam" id="PF18798"/>
    </source>
</evidence>
<evidence type="ECO:0000313" key="5">
    <source>
        <dbReference type="Proteomes" id="UP001163632"/>
    </source>
</evidence>
<proteinExistence type="predicted"/>
<feature type="region of interest" description="Disordered" evidence="1">
    <location>
        <begin position="1096"/>
        <end position="1120"/>
    </location>
</feature>
<protein>
    <recommendedName>
        <fullName evidence="6">Toprim domain-containing protein</fullName>
    </recommendedName>
</protein>
<keyword evidence="4" id="KW-0614">Plasmid</keyword>
<feature type="region of interest" description="Disordered" evidence="1">
    <location>
        <begin position="2327"/>
        <end position="2347"/>
    </location>
</feature>
<evidence type="ECO:0000256" key="1">
    <source>
        <dbReference type="SAM" id="MobiDB-lite"/>
    </source>
</evidence>
<sequence length="3504" mass="394687">MRPPWQGLRKSWTARPSRCLDSPKKSKICGDGTHQTIEALNNGDTPPKQIIFVEGVATGLSVMQMTEHLPQKPIVVFFADAKNMHPVVTSFVERYHKQGHEFIIAADNDEKSERKKGFFGNVGKANAAELAYNLKQRFGQDLNLTISVPNLEITKQKVTESYQTQLAGKNDTVIAKVAFAAHQSVGSDFNDVHSYLIQNHPAYLQAGIHAENEATILHQDENIIIRKQKIKNEVRKAQNKVHQNLMTSDAIVAVSNHHFGVENEFLQIRQQQTQALIQTYQAILTKSEELHRQGVPLSLAKQFVSMAQEQNIDIKQVETSLKNEYAISSATPFDELQIKRFDDTNVLANNQHYGRMILDIHSFEKKDDGKLYANGVILNSNISTDGGYQPKTASIRLSDESELKQQGYTNSDIQKYLAQNERFEELSKKRTDAQGVSYLGNGQLVLALKGVTLDEIQTHKKHGFDSFDFQKDGKINHYTIDAMHYVGQSKDYLTLNAKDINTPNNDGFIYNNVLARLNFVDKQSANLYTSSATAFTQLEVLHGFMENKDDSAQEIYQFLIDGLNHQDINGNARQANIKVGYIGRDGAKESFTIRSEMDIKSKSIPVQDGGYVDTTIHTPKSANDTLYDILTGIDKRTANNINIIKKLDVDNISSSDIDMIKTFNHSIANMSNQRKWLRQTGVDKLIIENKEKSLGLPSGLLMEDYQNSLAQIQKTDSQLHLNIFGQEAPNTTIKTDWLLSNTVYNFTGDKGRSLTDSLQKAYDANLANTATTQDLNLLKLAKNQEYQAISFVAESRGDGQMMPIKAIASTNLIGSLSQGQDEQYRWNVIKGGSGLDDILSKSITKSAFVQQIGDDKRTPWLNHTLLSSQSQKEELDIENPNTAVQFIGDTPKNIQTAQKEPLFVKKDETITPLNQDDKVSIYTDSAIHLAHHKIKSLNYDEKDLPALMDLSAKNMATHSEFKALSKTLIEYLADKEEYKIQSQLIQTILNQSDVLENNPVFLKQNHSQNDNVGKHFVASLLPYQTFGQLDDFIKEKTQAEPTQHIEFKEIFALKQAMIRPTLNGEPLHISTERLLQITQNAQIKLDDVIIHQNISTPAHHQTLPAENSTPNQSLTTKQPDTQTFTQNSLFDSTKSENGVLEKQAGETIIGQRTDKLAIISAETFEKRGLSAWNLSDIKEVKHKELQAALWMMRDALPAKPRKNTRTYSRAMPLQTWSNIVADAHENYISIVNNYNELVGLGDQNKAKQFADVATTVILDNIGRTYHKEPTQKIKDIVAYDQISSYTYEQNISKPEILLKHSLLSRLPMEEFSNISIGKRLFHQTQTDSPVHITLSQEGRDTLFKQLEPSARHEMYTQNKSEDDIKEQYQKALNEKVGRHSHLDMLYVVKNTSSGTSTQLSYKDIAGQTFGEYQTLNLVKHFIDKESDAIERITYTINTQNSPVTEPIFDKNSTSPLNSKDTAQSVIEKAERASKLLISEFFDDNPEIISTLSQDLNQKADLDKDNPLTKKYPNAKFSKLRYTLAYNELINPKAGLSTEEKDLDRPIYQYRLVLNKSREIDIHTITTRDLLAINKEQGDTLLTFKQESNTAYVENKDNLSKIFESDHNNINKIQSVLENFGKMERTQKETILSDYVDAISQSYAKDKANKQTVYNIKDRDIRQSLDKYQRVGPFYDEQVLNETLLRTFGVRGIEYGSDSYIKTEDRNVIAKNIYHAYKDMAQALNIPENAIGLGGTLGLTFGRHGRGGNALAFYDRHNTDDYGIDTEGNKDIRLVGGYINLTRNGFGTVAHEWLHALDNYLSDKDNVFGNPKFATAENLDSLNMRQALKDSLANLQSVIQDSDFYARSQLLDLDANGKNRGYWSSPEEMAARAFESYVHSKLEQKGINNRFLVNFLQPDEYAKHPFLQHIPYPYPTQEESIKINEAFEHLFTTLKQKTISKTLKSEQGDLDIEATILFSKLDKQDTQLPTPISAIETDKDKNLVLTTLREKFGADIDNLLNSQLLNIINTSEAKEQFGIDDMGKAQGFYDSNSQKSYLVADNLTKNTIIPTFLHELGAHHGLQKIMNQKDYDSLMQDVQSLIDDGDTIALQALKRAKDSVEGLSSKEMQDKVINLELLPYLITSYEEARPQKDHTAINHIIDTAQLNIKAFFKEQQGSDIRFNAQDLTALAYAATQKIMLDNWVSLENNSPINQTDISPLLSMHSNTKTPLELGISKAYERVMEELRDNNDERILGVRDDNGIVKPYGNTEFLQDYASALSIKNKSEVDYTNIKNADIVHFLKHGGSIKQSAVLIQEMKDKHQPENISQTNLDISDKEIIAQMNGITKPITDNNIDTSPTHQDKNPTTPILDDKQGVIALTNNDLSMLGKQGFIGLKNEMVAGLSTDKNTQMAADIAILLSGDKSFNKLIDTAIRHTKAHNMSDEQLALSELKARLYIHNEQNTTKIVPSDVGLHEKFSLQVFAHLTENLTHFDDDRRYKALSSIKAINNTLQARTPNLSRAIIDEYLQSGLVKDTIYDNQTVLHTAEKLINGQTIDKSEVKMVNDILLAQFSDNPVAMTRLFYGANELHKSFDINTVDKDKARIYESNNENAHTHISTLHKNLFDLVKLQTPKYGTDELASDIPRQKLIAAVISSAMRNDEAVNLPSFTESQGYKERTASYGVPPKPEGRDKLLDYTKILNAQQDIALQKSVNSLEKQQSAMTNLELLNTDLFNNKEVLIQKQLASTAQEQIERSINKRLENPANDQAYLDKIGKDFAGAAAEHISDSFDKTREYAKNFVSKGSDTKELVNFHNGYTAIISSNNLDKMLSNKAHTKSDGLHLHLTAVANADKLFENAVFGWEHQDKDERSGNQIHRAIAPLKIDEQVYLVKLTIKELAREQGSRVYSLEAVEIENEKSPIPEMMREDLDKQALSQHRHNGALIDIIVQNAQQYNKEKENSLPSQDAHNTASQTMIGHGGVFDKNVQDYVMSYLTGDKNTHDSLKESVRYFKNGDVQKIANEFVLIASYDKSAAEHFSRVLNDAGIGQGLQLRNRPTASGIIANNEDFKQVASVAANVVAQMALSNYDIHTKSHHLEVTDDILHSFVRKEVGYKVYGNNGTFKDIKDILADLQIERLSLNAKLSLDMPPPKQNTQTFDDHHTVSYDSGQVQSAKSLLAAITLSDADLKDPIKTTQKLLVRDIVESTFKAIGTEESLKFVQLLHATNPNAAHYKELGISGNQVNSVANRQAVFGALKELVGSEAFDVIQKHALTYGLHQKTLDKDENHLTAKRHIKHALQKIELPLHTNHQTHSMMIDPSVIGEANKLMQNLSNFGHLDKSVVRSRLVGRYPQTMLVLDESNLHRVFDTALSRLKAGIEVSDDILKEAINARASYDDSFKLTVQMIDRYGSPNHLTIQNPKYTLETMSDDQMRVVDELSSLAMVKLAWSSNEKTAYHKHQSFEAVINLIKDTQTDKGIWQVLSNLQKSNDTLKAVANNQQAEGSQVNLLANQHQTMDFNKEQTFSI</sequence>
<organism evidence="4 5">
    <name type="scientific">Moraxella bovis</name>
    <dbReference type="NCBI Taxonomy" id="476"/>
    <lineage>
        <taxon>Bacteria</taxon>
        <taxon>Pseudomonadati</taxon>
        <taxon>Pseudomonadota</taxon>
        <taxon>Gammaproteobacteria</taxon>
        <taxon>Moraxellales</taxon>
        <taxon>Moraxellaceae</taxon>
        <taxon>Moraxella</taxon>
    </lineage>
</organism>
<feature type="compositionally biased region" description="Polar residues" evidence="1">
    <location>
        <begin position="2329"/>
        <end position="2347"/>
    </location>
</feature>
<geneLocation type="plasmid" evidence="4 5">
    <name>unnamed1</name>
</geneLocation>
<dbReference type="EMBL" id="CP087831">
    <property type="protein sequence ID" value="UZA04819.1"/>
    <property type="molecule type" value="Genomic_DNA"/>
</dbReference>
<dbReference type="Pfam" id="PF18796">
    <property type="entry name" value="LPD1"/>
    <property type="match status" value="1"/>
</dbReference>
<gene>
    <name evidence="4" type="ORF">LP092_15180</name>
</gene>